<evidence type="ECO:0000313" key="1">
    <source>
        <dbReference type="EMBL" id="MCX2745592.1"/>
    </source>
</evidence>
<comment type="caution">
    <text evidence="1">The sequence shown here is derived from an EMBL/GenBank/DDBJ whole genome shotgun (WGS) entry which is preliminary data.</text>
</comment>
<sequence length="323" mass="37906">MKPGIHSILTIFLSLHLISGSNLKQDYSYYHNQTILAETLISDRRFSEALEIYNNLFQTYDFVFLREYKISSQLAYFLNDRVGLEQYIRKGMEAGWTLKEIKKNPFLSDLKDDVIWKSLENSYPEHHKKYLERIDQTTREITHKMFKKDQAKAFGALLRIGDGAQERYAIRKFAPHSEKQMQMLIKILDKNGYPGERLIGNNYWMSTITSHHNSITQEYVKQDTLYHFIRPKLQEEIKKGNISPYEFALIDDWHKAVISNRSAPSYGFLNSPKRISLAKTNQLRQLIGLRSVELRNKLVDIESETGMNFFLPDWVNGKIIIEN</sequence>
<proteinExistence type="predicted"/>
<dbReference type="Proteomes" id="UP001209885">
    <property type="component" value="Unassembled WGS sequence"/>
</dbReference>
<protein>
    <submittedName>
        <fullName evidence="1">Uncharacterized protein</fullName>
    </submittedName>
</protein>
<evidence type="ECO:0000313" key="2">
    <source>
        <dbReference type="Proteomes" id="UP001209885"/>
    </source>
</evidence>
<dbReference type="EMBL" id="JAPFQN010000010">
    <property type="protein sequence ID" value="MCX2745592.1"/>
    <property type="molecule type" value="Genomic_DNA"/>
</dbReference>
<organism evidence="1 2">
    <name type="scientific">Mangrovivirga halotolerans</name>
    <dbReference type="NCBI Taxonomy" id="2993936"/>
    <lineage>
        <taxon>Bacteria</taxon>
        <taxon>Pseudomonadati</taxon>
        <taxon>Bacteroidota</taxon>
        <taxon>Cytophagia</taxon>
        <taxon>Cytophagales</taxon>
        <taxon>Mangrovivirgaceae</taxon>
        <taxon>Mangrovivirga</taxon>
    </lineage>
</organism>
<name>A0ABT3RUZ1_9BACT</name>
<accession>A0ABT3RUZ1</accession>
<gene>
    <name evidence="1" type="ORF">OO013_17050</name>
</gene>
<keyword evidence="2" id="KW-1185">Reference proteome</keyword>
<dbReference type="RefSeq" id="WP_266058190.1">
    <property type="nucleotide sequence ID" value="NZ_JAPFQN010000010.1"/>
</dbReference>
<reference evidence="1 2" key="1">
    <citation type="submission" date="2022-11" db="EMBL/GenBank/DDBJ databases">
        <title>The characterization of three novel Bacteroidetes species and genomic analysis of their roles in tidal elemental geochemical cycles.</title>
        <authorList>
            <person name="Ma K."/>
        </authorList>
    </citation>
    <scope>NUCLEOTIDE SEQUENCE [LARGE SCALE GENOMIC DNA]</scope>
    <source>
        <strain evidence="1 2">M17</strain>
    </source>
</reference>